<dbReference type="Gene3D" id="2.40.50.1070">
    <property type="match status" value="1"/>
</dbReference>
<dbReference type="EMBL" id="FN648224">
    <property type="protein sequence ID" value="CBJ30020.1"/>
    <property type="molecule type" value="Genomic_DNA"/>
</dbReference>
<feature type="region of interest" description="Disordered" evidence="5">
    <location>
        <begin position="1"/>
        <end position="88"/>
    </location>
</feature>
<dbReference type="GO" id="GO:0006396">
    <property type="term" value="P:RNA processing"/>
    <property type="evidence" value="ECO:0007669"/>
    <property type="project" value="InterPro"/>
</dbReference>
<dbReference type="Proteomes" id="UP000002630">
    <property type="component" value="Linkage Group LG14"/>
</dbReference>
<feature type="active site" description="Nucleophile" evidence="4">
    <location>
        <position position="474"/>
    </location>
</feature>
<dbReference type="AlphaFoldDB" id="D7FMV6"/>
<evidence type="ECO:0000256" key="5">
    <source>
        <dbReference type="SAM" id="MobiDB-lite"/>
    </source>
</evidence>
<keyword evidence="1 4" id="KW-0489">Methyltransferase</keyword>
<evidence type="ECO:0000256" key="3">
    <source>
        <dbReference type="ARBA" id="ARBA00022691"/>
    </source>
</evidence>
<protein>
    <submittedName>
        <fullName evidence="6">Uncharacterized protein</fullName>
    </submittedName>
</protein>
<reference evidence="6 7" key="1">
    <citation type="journal article" date="2010" name="Nature">
        <title>The Ectocarpus genome and the independent evolution of multicellularity in brown algae.</title>
        <authorList>
            <person name="Cock J.M."/>
            <person name="Sterck L."/>
            <person name="Rouze P."/>
            <person name="Scornet D."/>
            <person name="Allen A.E."/>
            <person name="Amoutzias G."/>
            <person name="Anthouard V."/>
            <person name="Artiguenave F."/>
            <person name="Aury J.M."/>
            <person name="Badger J.H."/>
            <person name="Beszteri B."/>
            <person name="Billiau K."/>
            <person name="Bonnet E."/>
            <person name="Bothwell J.H."/>
            <person name="Bowler C."/>
            <person name="Boyen C."/>
            <person name="Brownlee C."/>
            <person name="Carrano C.J."/>
            <person name="Charrier B."/>
            <person name="Cho G.Y."/>
            <person name="Coelho S.M."/>
            <person name="Collen J."/>
            <person name="Corre E."/>
            <person name="Da Silva C."/>
            <person name="Delage L."/>
            <person name="Delaroque N."/>
            <person name="Dittami S.M."/>
            <person name="Doulbeau S."/>
            <person name="Elias M."/>
            <person name="Farnham G."/>
            <person name="Gachon C.M."/>
            <person name="Gschloessl B."/>
            <person name="Heesch S."/>
            <person name="Jabbari K."/>
            <person name="Jubin C."/>
            <person name="Kawai H."/>
            <person name="Kimura K."/>
            <person name="Kloareg B."/>
            <person name="Kupper F.C."/>
            <person name="Lang D."/>
            <person name="Le Bail A."/>
            <person name="Leblanc C."/>
            <person name="Lerouge P."/>
            <person name="Lohr M."/>
            <person name="Lopez P.J."/>
            <person name="Martens C."/>
            <person name="Maumus F."/>
            <person name="Michel G."/>
            <person name="Miranda-Saavedra D."/>
            <person name="Morales J."/>
            <person name="Moreau H."/>
            <person name="Motomura T."/>
            <person name="Nagasato C."/>
            <person name="Napoli C.A."/>
            <person name="Nelson D.R."/>
            <person name="Nyvall-Collen P."/>
            <person name="Peters A.F."/>
            <person name="Pommier C."/>
            <person name="Potin P."/>
            <person name="Poulain J."/>
            <person name="Quesneville H."/>
            <person name="Read B."/>
            <person name="Rensing S.A."/>
            <person name="Ritter A."/>
            <person name="Rousvoal S."/>
            <person name="Samanta M."/>
            <person name="Samson G."/>
            <person name="Schroeder D.C."/>
            <person name="Segurens B."/>
            <person name="Strittmatter M."/>
            <person name="Tonon T."/>
            <person name="Tregear J.W."/>
            <person name="Valentin K."/>
            <person name="von Dassow P."/>
            <person name="Yamagishi T."/>
            <person name="Van de Peer Y."/>
            <person name="Wincker P."/>
        </authorList>
    </citation>
    <scope>NUCLEOTIDE SEQUENCE [LARGE SCALE GENOMIC DNA]</scope>
    <source>
        <strain evidence="7">Ec32 / CCAP1310/4</strain>
    </source>
</reference>
<dbReference type="OMA" id="SGCSHEW"/>
<feature type="compositionally biased region" description="Basic residues" evidence="5">
    <location>
        <begin position="7"/>
        <end position="27"/>
    </location>
</feature>
<comment type="similarity">
    <text evidence="4">Belongs to the class I-like SAM-binding methyltransferase superfamily. RNA M5U methyltransferase family.</text>
</comment>
<dbReference type="GO" id="GO:0008173">
    <property type="term" value="F:RNA methyltransferase activity"/>
    <property type="evidence" value="ECO:0007669"/>
    <property type="project" value="InterPro"/>
</dbReference>
<dbReference type="InterPro" id="IPR053304">
    <property type="entry name" value="RNA_M5U_MTase"/>
</dbReference>
<dbReference type="Gene3D" id="3.40.50.150">
    <property type="entry name" value="Vaccinia Virus protein VP39"/>
    <property type="match status" value="1"/>
</dbReference>
<dbReference type="InterPro" id="IPR029063">
    <property type="entry name" value="SAM-dependent_MTases_sf"/>
</dbReference>
<dbReference type="STRING" id="2880.D7FMV6"/>
<organism evidence="6 7">
    <name type="scientific">Ectocarpus siliculosus</name>
    <name type="common">Brown alga</name>
    <name type="synonym">Conferva siliculosa</name>
    <dbReference type="NCBI Taxonomy" id="2880"/>
    <lineage>
        <taxon>Eukaryota</taxon>
        <taxon>Sar</taxon>
        <taxon>Stramenopiles</taxon>
        <taxon>Ochrophyta</taxon>
        <taxon>PX clade</taxon>
        <taxon>Phaeophyceae</taxon>
        <taxon>Ectocarpales</taxon>
        <taxon>Ectocarpaceae</taxon>
        <taxon>Ectocarpus</taxon>
    </lineage>
</organism>
<evidence type="ECO:0000256" key="4">
    <source>
        <dbReference type="PROSITE-ProRule" id="PRU01024"/>
    </source>
</evidence>
<dbReference type="EMBL" id="FN649739">
    <property type="protein sequence ID" value="CBJ30020.1"/>
    <property type="molecule type" value="Genomic_DNA"/>
</dbReference>
<dbReference type="eggNOG" id="ENOG502QTKF">
    <property type="taxonomic scope" value="Eukaryota"/>
</dbReference>
<evidence type="ECO:0000313" key="7">
    <source>
        <dbReference type="Proteomes" id="UP000002630"/>
    </source>
</evidence>
<sequence length="516" mass="56313">MTMNTTRAKRGAAGRGRSKTGVSKKARRILEPASREETAYEEKKEKVSSMNWGNLGKSGGGGKRGKAGRGQAGPSSSSYGGPAGGAAAASEDAAGLDAAWKEAALPRAGDELKCRHFKACAGCVFDRRFDETPIMVDSSSFMDSLHSTGARARGGAKAASDFEPHVIHPWKPHGWRTLAKLAARPVSKWRGVELGLYSAGSHNVIGIPDCRVHHPSVNLAVKTLQESTKKIGVTGFRQENLDGDLRYVQMAVERTSGQVQLTLVWNEENYRDATPKLQLLAKDLRSSRPELFHSIWVNFRVGVGNAIFSRDPHSWHRCSGPEYLKEVVGPSKIPFFFSPPLFRQGNLDHFESIVQAVVDWVPEGSGVCELYAGVGVLGLNVAAKAAFVRCSDVNSFNPRSFERSRKTLPPNVRKRVSFEAMSADEAMEDGESEGCEVLIVDPPRKGLDKGVMDALMDPDDPNTEALRRVIYVSCGFDALKRDAMNLIGAGWVLRHSEGFVLFPGSDHIETFAIFDR</sequence>
<keyword evidence="2 4" id="KW-0808">Transferase</keyword>
<keyword evidence="7" id="KW-1185">Reference proteome</keyword>
<dbReference type="PANTHER" id="PTHR47548">
    <property type="entry name" value="BNAA06G32370D PROTEIN"/>
    <property type="match status" value="1"/>
</dbReference>
<dbReference type="InterPro" id="IPR010280">
    <property type="entry name" value="U5_MeTrfase_fam"/>
</dbReference>
<keyword evidence="3 4" id="KW-0949">S-adenosyl-L-methionine</keyword>
<feature type="binding site" evidence="4">
    <location>
        <position position="441"/>
    </location>
    <ligand>
        <name>S-adenosyl-L-methionine</name>
        <dbReference type="ChEBI" id="CHEBI:59789"/>
    </ligand>
</feature>
<feature type="compositionally biased region" description="Low complexity" evidence="5">
    <location>
        <begin position="72"/>
        <end position="88"/>
    </location>
</feature>
<evidence type="ECO:0000256" key="2">
    <source>
        <dbReference type="ARBA" id="ARBA00022679"/>
    </source>
</evidence>
<feature type="binding site" evidence="4">
    <location>
        <position position="392"/>
    </location>
    <ligand>
        <name>S-adenosyl-L-methionine</name>
        <dbReference type="ChEBI" id="CHEBI:59789"/>
    </ligand>
</feature>
<evidence type="ECO:0000256" key="1">
    <source>
        <dbReference type="ARBA" id="ARBA00022603"/>
    </source>
</evidence>
<dbReference type="InParanoid" id="D7FMV6"/>
<feature type="binding site" evidence="4">
    <location>
        <position position="371"/>
    </location>
    <ligand>
        <name>S-adenosyl-L-methionine</name>
        <dbReference type="ChEBI" id="CHEBI:59789"/>
    </ligand>
</feature>
<dbReference type="SUPFAM" id="SSF53335">
    <property type="entry name" value="S-adenosyl-L-methionine-dependent methyltransferases"/>
    <property type="match status" value="1"/>
</dbReference>
<gene>
    <name evidence="6" type="ORF">Esi_0171_0028</name>
</gene>
<dbReference type="PROSITE" id="PS51687">
    <property type="entry name" value="SAM_MT_RNA_M5U"/>
    <property type="match status" value="1"/>
</dbReference>
<proteinExistence type="inferred from homology"/>
<name>D7FMV6_ECTSI</name>
<dbReference type="PANTHER" id="PTHR47548:SF1">
    <property type="entry name" value="S-ADENOSYL-L-METHIONINE-DEPENDENT METHYLTRANSFERASES SUPERFAMILY PROTEIN"/>
    <property type="match status" value="1"/>
</dbReference>
<dbReference type="OrthoDB" id="10250660at2759"/>
<feature type="binding site" evidence="4">
    <location>
        <position position="344"/>
    </location>
    <ligand>
        <name>S-adenosyl-L-methionine</name>
        <dbReference type="ChEBI" id="CHEBI:59789"/>
    </ligand>
</feature>
<accession>D7FMV6</accession>
<feature type="compositionally biased region" description="Basic and acidic residues" evidence="5">
    <location>
        <begin position="28"/>
        <end position="47"/>
    </location>
</feature>
<evidence type="ECO:0000313" key="6">
    <source>
        <dbReference type="EMBL" id="CBJ30020.1"/>
    </source>
</evidence>
<dbReference type="GO" id="GO:0032259">
    <property type="term" value="P:methylation"/>
    <property type="evidence" value="ECO:0007669"/>
    <property type="project" value="UniProtKB-KW"/>
</dbReference>